<dbReference type="GO" id="GO:0005789">
    <property type="term" value="C:endoplasmic reticulum membrane"/>
    <property type="evidence" value="ECO:0007669"/>
    <property type="project" value="TreeGrafter"/>
</dbReference>
<keyword evidence="3 7" id="KW-0812">Transmembrane</keyword>
<evidence type="ECO:0000313" key="8">
    <source>
        <dbReference type="EMBL" id="CAK1585440.1"/>
    </source>
</evidence>
<evidence type="ECO:0000256" key="1">
    <source>
        <dbReference type="ARBA" id="ARBA00004141"/>
    </source>
</evidence>
<evidence type="ECO:0000256" key="4">
    <source>
        <dbReference type="ARBA" id="ARBA00022989"/>
    </source>
</evidence>
<evidence type="ECO:0000256" key="6">
    <source>
        <dbReference type="SAM" id="MobiDB-lite"/>
    </source>
</evidence>
<name>A0AAV1KQW5_9NEOP</name>
<evidence type="ECO:0000256" key="3">
    <source>
        <dbReference type="ARBA" id="ARBA00022692"/>
    </source>
</evidence>
<dbReference type="EMBL" id="CAVLGL010000079">
    <property type="protein sequence ID" value="CAK1585440.1"/>
    <property type="molecule type" value="Genomic_DNA"/>
</dbReference>
<feature type="compositionally biased region" description="Basic and acidic residues" evidence="6">
    <location>
        <begin position="569"/>
        <end position="587"/>
    </location>
</feature>
<dbReference type="PANTHER" id="PTHR13317">
    <property type="entry name" value="TRANSMEMBRANE ANTERIOR POSTERIOR TRANSFORMATION PROTEIN 1 HOMOLOG"/>
    <property type="match status" value="1"/>
</dbReference>
<dbReference type="PANTHER" id="PTHR13317:SF4">
    <property type="entry name" value="TRANSMEMBRANE ANTERIOR POSTERIOR TRANSFORMATION PROTEIN 1 HOMOLOG"/>
    <property type="match status" value="1"/>
</dbReference>
<protein>
    <recommendedName>
        <fullName evidence="10">Protein TAPT1 homolog</fullName>
    </recommendedName>
</protein>
<proteinExistence type="inferred from homology"/>
<sequence length="599" mass="68723">MIDKNEDFQEQTKRLRFKTNVQHSSGDISLDSKLVKGTRHKDVTDKSASLFTFLHVELTRGYLLEHDEERFSARREKVYSFIKIPQELEKFMAYGFFQCADSLLFVYTFLPLRFIMAFWSFFNRLFKRCFGFHSHSRKSILKPAETCDVLKGLILLICSILMCYIDTNMMYHLVKSQSVMKLYIFYNMLEVGDRLFSAFGQDTIDALFWTATEPRDRRREHLGVIPHLIFAVTYVFLHSLLVLFQATTLNVAFNSNNKSLLIIMMSNNFVELKGSVFKKFDKNNLFQVSCSDVRERLHLSVLLCIVVLQTMKEYLWREDRFWILAPDCVLVLTFEVIIDWVKHAFITRFNEIPYGVYREYTVSLAYDVAQTRQKYAFSDHSDLVARRMGFIPLPLGVVITRVLVHAVKIDGFAAMFLIFIAYLCLISLRVLISIVILGKACDLISQHQMDRNEIFQTTPKRERKDSVKEIPYAHKTPEVEVAPVKKPVQLKFQIPEDVVISEPLVDASAGAAAIFSNSAIDLNGVCYLNGKMNVQVKQETGDYLDTELVDVSRSAPDIKAATLSGEPTDPERAQSPDADGLKRRAESEPNLATPDDEAS</sequence>
<feature type="transmembrane region" description="Helical" evidence="7">
    <location>
        <begin position="321"/>
        <end position="341"/>
    </location>
</feature>
<comment type="similarity">
    <text evidence="2">Belongs to the TAPT1 family.</text>
</comment>
<evidence type="ECO:0008006" key="10">
    <source>
        <dbReference type="Google" id="ProtNLM"/>
    </source>
</evidence>
<evidence type="ECO:0000313" key="9">
    <source>
        <dbReference type="Proteomes" id="UP001314205"/>
    </source>
</evidence>
<dbReference type="AlphaFoldDB" id="A0AAV1KQW5"/>
<feature type="transmembrane region" description="Helical" evidence="7">
    <location>
        <begin position="153"/>
        <end position="174"/>
    </location>
</feature>
<evidence type="ECO:0000256" key="7">
    <source>
        <dbReference type="SAM" id="Phobius"/>
    </source>
</evidence>
<feature type="transmembrane region" description="Helical" evidence="7">
    <location>
        <begin position="388"/>
        <end position="407"/>
    </location>
</feature>
<dbReference type="GO" id="GO:0045724">
    <property type="term" value="P:positive regulation of cilium assembly"/>
    <property type="evidence" value="ECO:0007669"/>
    <property type="project" value="TreeGrafter"/>
</dbReference>
<keyword evidence="5 7" id="KW-0472">Membrane</keyword>
<dbReference type="Pfam" id="PF05346">
    <property type="entry name" value="DUF747"/>
    <property type="match status" value="1"/>
</dbReference>
<comment type="caution">
    <text evidence="8">The sequence shown here is derived from an EMBL/GenBank/DDBJ whole genome shotgun (WGS) entry which is preliminary data.</text>
</comment>
<feature type="region of interest" description="Disordered" evidence="6">
    <location>
        <begin position="555"/>
        <end position="599"/>
    </location>
</feature>
<feature type="transmembrane region" description="Helical" evidence="7">
    <location>
        <begin position="224"/>
        <end position="247"/>
    </location>
</feature>
<feature type="transmembrane region" description="Helical" evidence="7">
    <location>
        <begin position="413"/>
        <end position="437"/>
    </location>
</feature>
<organism evidence="8 9">
    <name type="scientific">Parnassius mnemosyne</name>
    <name type="common">clouded apollo</name>
    <dbReference type="NCBI Taxonomy" id="213953"/>
    <lineage>
        <taxon>Eukaryota</taxon>
        <taxon>Metazoa</taxon>
        <taxon>Ecdysozoa</taxon>
        <taxon>Arthropoda</taxon>
        <taxon>Hexapoda</taxon>
        <taxon>Insecta</taxon>
        <taxon>Pterygota</taxon>
        <taxon>Neoptera</taxon>
        <taxon>Endopterygota</taxon>
        <taxon>Lepidoptera</taxon>
        <taxon>Glossata</taxon>
        <taxon>Ditrysia</taxon>
        <taxon>Papilionoidea</taxon>
        <taxon>Papilionidae</taxon>
        <taxon>Parnassiinae</taxon>
        <taxon>Parnassini</taxon>
        <taxon>Parnassius</taxon>
        <taxon>Driopa</taxon>
    </lineage>
</organism>
<accession>A0AAV1KQW5</accession>
<gene>
    <name evidence="8" type="ORF">PARMNEM_LOCUS6523</name>
</gene>
<keyword evidence="9" id="KW-1185">Reference proteome</keyword>
<comment type="subcellular location">
    <subcellularLocation>
        <location evidence="1">Membrane</location>
        <topology evidence="1">Multi-pass membrane protein</topology>
    </subcellularLocation>
</comment>
<dbReference type="GO" id="GO:0036064">
    <property type="term" value="C:ciliary basal body"/>
    <property type="evidence" value="ECO:0007669"/>
    <property type="project" value="TreeGrafter"/>
</dbReference>
<feature type="transmembrane region" description="Helical" evidence="7">
    <location>
        <begin position="102"/>
        <end position="122"/>
    </location>
</feature>
<keyword evidence="4 7" id="KW-1133">Transmembrane helix</keyword>
<evidence type="ECO:0000256" key="2">
    <source>
        <dbReference type="ARBA" id="ARBA00008803"/>
    </source>
</evidence>
<dbReference type="Proteomes" id="UP001314205">
    <property type="component" value="Unassembled WGS sequence"/>
</dbReference>
<reference evidence="8 9" key="1">
    <citation type="submission" date="2023-11" db="EMBL/GenBank/DDBJ databases">
        <authorList>
            <person name="Hedman E."/>
            <person name="Englund M."/>
            <person name="Stromberg M."/>
            <person name="Nyberg Akerstrom W."/>
            <person name="Nylinder S."/>
            <person name="Jareborg N."/>
            <person name="Kallberg Y."/>
            <person name="Kronander E."/>
        </authorList>
    </citation>
    <scope>NUCLEOTIDE SEQUENCE [LARGE SCALE GENOMIC DNA]</scope>
</reference>
<dbReference type="InterPro" id="IPR008010">
    <property type="entry name" value="Tatp1"/>
</dbReference>
<evidence type="ECO:0000256" key="5">
    <source>
        <dbReference type="ARBA" id="ARBA00023136"/>
    </source>
</evidence>